<name>A0A402A8F3_9CHLR</name>
<comment type="caution">
    <text evidence="1">The sequence shown here is derived from an EMBL/GenBank/DDBJ whole genome shotgun (WGS) entry which is preliminary data.</text>
</comment>
<sequence length="85" mass="10047">MKIYFKHDADLGLMVGTAYFEFEDEWPTRQVEVYGEKWLCSNKEYHPGVGPGLADQPLSFFEFKKEHEINKTEFELIWAEAIKRS</sequence>
<reference evidence="2" key="1">
    <citation type="submission" date="2018-12" db="EMBL/GenBank/DDBJ databases">
        <title>Tengunoibacter tsumagoiensis gen. nov., sp. nov., Dictyobacter kobayashii sp. nov., D. alpinus sp. nov., and D. joshuensis sp. nov. and description of Dictyobacteraceae fam. nov. within the order Ktedonobacterales isolated from Tengu-no-mugimeshi.</title>
        <authorList>
            <person name="Wang C.M."/>
            <person name="Zheng Y."/>
            <person name="Sakai Y."/>
            <person name="Toyoda A."/>
            <person name="Minakuchi Y."/>
            <person name="Abe K."/>
            <person name="Yokota A."/>
            <person name="Yabe S."/>
        </authorList>
    </citation>
    <scope>NUCLEOTIDE SEQUENCE [LARGE SCALE GENOMIC DNA]</scope>
    <source>
        <strain evidence="2">Uno3</strain>
    </source>
</reference>
<gene>
    <name evidence="1" type="ORF">KTT_51000</name>
</gene>
<dbReference type="Proteomes" id="UP000287352">
    <property type="component" value="Unassembled WGS sequence"/>
</dbReference>
<evidence type="ECO:0000313" key="2">
    <source>
        <dbReference type="Proteomes" id="UP000287352"/>
    </source>
</evidence>
<accession>A0A402A8F3</accession>
<evidence type="ECO:0000313" key="1">
    <source>
        <dbReference type="EMBL" id="GCE15241.1"/>
    </source>
</evidence>
<dbReference type="OrthoDB" id="5517327at2"/>
<dbReference type="RefSeq" id="WP_126582728.1">
    <property type="nucleotide sequence ID" value="NZ_BIFR01000002.1"/>
</dbReference>
<organism evidence="1 2">
    <name type="scientific">Tengunoibacter tsumagoiensis</name>
    <dbReference type="NCBI Taxonomy" id="2014871"/>
    <lineage>
        <taxon>Bacteria</taxon>
        <taxon>Bacillati</taxon>
        <taxon>Chloroflexota</taxon>
        <taxon>Ktedonobacteria</taxon>
        <taxon>Ktedonobacterales</taxon>
        <taxon>Dictyobacteraceae</taxon>
        <taxon>Tengunoibacter</taxon>
    </lineage>
</organism>
<keyword evidence="2" id="KW-1185">Reference proteome</keyword>
<protein>
    <submittedName>
        <fullName evidence="1">Uncharacterized protein</fullName>
    </submittedName>
</protein>
<dbReference type="AlphaFoldDB" id="A0A402A8F3"/>
<proteinExistence type="predicted"/>
<dbReference type="EMBL" id="BIFR01000002">
    <property type="protein sequence ID" value="GCE15241.1"/>
    <property type="molecule type" value="Genomic_DNA"/>
</dbReference>